<dbReference type="EMBL" id="JBHRSB010000027">
    <property type="protein sequence ID" value="MFC3004080.1"/>
    <property type="molecule type" value="Genomic_DNA"/>
</dbReference>
<protein>
    <submittedName>
        <fullName evidence="2">Restriction endonuclease subunit S</fullName>
        <ecNumber evidence="2">3.1.21.-</ecNumber>
    </submittedName>
</protein>
<dbReference type="PANTHER" id="PTHR30408">
    <property type="entry name" value="TYPE-1 RESTRICTION ENZYME ECOKI SPECIFICITY PROTEIN"/>
    <property type="match status" value="1"/>
</dbReference>
<dbReference type="RefSeq" id="WP_216840520.1">
    <property type="nucleotide sequence ID" value="NZ_JAFNJS010000027.1"/>
</dbReference>
<accession>A0ABV7C792</accession>
<keyword evidence="2" id="KW-0540">Nuclease</keyword>
<dbReference type="Pfam" id="PF01420">
    <property type="entry name" value="Methylase_S"/>
    <property type="match status" value="1"/>
</dbReference>
<dbReference type="EC" id="3.1.21.-" evidence="2"/>
<dbReference type="PANTHER" id="PTHR30408:SF12">
    <property type="entry name" value="TYPE I RESTRICTION ENZYME MJAVIII SPECIFICITY SUBUNIT"/>
    <property type="match status" value="1"/>
</dbReference>
<keyword evidence="3" id="KW-1185">Reference proteome</keyword>
<keyword evidence="2" id="KW-0255">Endonuclease</keyword>
<comment type="caution">
    <text evidence="2">The sequence shown here is derived from an EMBL/GenBank/DDBJ whole genome shotgun (WGS) entry which is preliminary data.</text>
</comment>
<dbReference type="GO" id="GO:0016787">
    <property type="term" value="F:hydrolase activity"/>
    <property type="evidence" value="ECO:0007669"/>
    <property type="project" value="UniProtKB-KW"/>
</dbReference>
<dbReference type="InterPro" id="IPR000055">
    <property type="entry name" value="Restrct_endonuc_typeI_TRD"/>
</dbReference>
<dbReference type="GO" id="GO:0004519">
    <property type="term" value="F:endonuclease activity"/>
    <property type="evidence" value="ECO:0007669"/>
    <property type="project" value="UniProtKB-KW"/>
</dbReference>
<feature type="non-terminal residue" evidence="2">
    <location>
        <position position="1"/>
    </location>
</feature>
<evidence type="ECO:0000313" key="3">
    <source>
        <dbReference type="Proteomes" id="UP001595420"/>
    </source>
</evidence>
<gene>
    <name evidence="2" type="ORF">ACFOD3_29605</name>
</gene>
<sequence>CPQHAAMSLLPPPHSASPLCDTVVLVTPGFVKAVTATTYGAKMPRASWDDIGDLCVPVPPPDEQADLVAFLDRETANIDALIEKQHALNERLREQQRCLMIRAVTKGFRTTPRTQESGVPWIGAIPAHWSTCKVRHIATVVRGASPRPAGNPEFFGGDFCPWITVAEVTKDDQKELFNTTEYLTQAGVKASRMVSCDTLLLTNSGATLGVPKIIRIQGCINDGSVALLNLNKKIDKDFLYWVLKASTTYIREFYGQGQGQPNLNTDLVRSFTIPVPPKSEQIAIVSELESRLQKLTTVRETSEAIADQLNERRRALITAAVTGQIESRSARLRQAAE</sequence>
<name>A0ABV7C792_9PROT</name>
<proteinExistence type="predicted"/>
<evidence type="ECO:0000313" key="2">
    <source>
        <dbReference type="EMBL" id="MFC3004080.1"/>
    </source>
</evidence>
<organism evidence="2 3">
    <name type="scientific">Falsiroseomonas tokyonensis</name>
    <dbReference type="NCBI Taxonomy" id="430521"/>
    <lineage>
        <taxon>Bacteria</taxon>
        <taxon>Pseudomonadati</taxon>
        <taxon>Pseudomonadota</taxon>
        <taxon>Alphaproteobacteria</taxon>
        <taxon>Acetobacterales</taxon>
        <taxon>Roseomonadaceae</taxon>
        <taxon>Falsiroseomonas</taxon>
    </lineage>
</organism>
<reference evidence="3" key="1">
    <citation type="journal article" date="2019" name="Int. J. Syst. Evol. Microbiol.">
        <title>The Global Catalogue of Microorganisms (GCM) 10K type strain sequencing project: providing services to taxonomists for standard genome sequencing and annotation.</title>
        <authorList>
            <consortium name="The Broad Institute Genomics Platform"/>
            <consortium name="The Broad Institute Genome Sequencing Center for Infectious Disease"/>
            <person name="Wu L."/>
            <person name="Ma J."/>
        </authorList>
    </citation>
    <scope>NUCLEOTIDE SEQUENCE [LARGE SCALE GENOMIC DNA]</scope>
    <source>
        <strain evidence="3">CGMCC 1.16855</strain>
    </source>
</reference>
<feature type="domain" description="Type I restriction modification DNA specificity" evidence="1">
    <location>
        <begin position="128"/>
        <end position="293"/>
    </location>
</feature>
<keyword evidence="2" id="KW-0378">Hydrolase</keyword>
<evidence type="ECO:0000259" key="1">
    <source>
        <dbReference type="Pfam" id="PF01420"/>
    </source>
</evidence>
<dbReference type="CDD" id="cd17283">
    <property type="entry name" value="RMtype1_S_Hpy180ORF7835P_TRD2-CR2_like"/>
    <property type="match status" value="1"/>
</dbReference>
<dbReference type="InterPro" id="IPR052021">
    <property type="entry name" value="Type-I_RS_S_subunit"/>
</dbReference>
<dbReference type="Proteomes" id="UP001595420">
    <property type="component" value="Unassembled WGS sequence"/>
</dbReference>